<name>A0ABV2I3Z7_9HYPH</name>
<dbReference type="PANTHER" id="PTHR43540:SF9">
    <property type="entry name" value="FAMILY HYDROLASE, PUTATIVE (AFU_ORTHOLOGUE AFUA_2G08700)-RELATED"/>
    <property type="match status" value="1"/>
</dbReference>
<dbReference type="Gene3D" id="3.40.50.850">
    <property type="entry name" value="Isochorismatase-like"/>
    <property type="match status" value="1"/>
</dbReference>
<sequence length="233" mass="25326">MGLQPRQQAMIKATPFDFPYDGRLVPQNTALLVIDLQEDFLSPTGYFARKGYDPAPLRAILPAVNRLIKGARAAGLTVIHTRQGYRADMADMTPYEKWRRKRAGLDGTDILLRSSPGFQIVADIEVAAQDIVVDKTCNGAFTYTDLELVLRARGITHLLFTGCTTDVCVHTTLREACDRNFQCLTIADACASGDQKAHDAALHMVTVEDGVFGALTVTEAVITALSRLAGAAN</sequence>
<reference evidence="3 4" key="1">
    <citation type="submission" date="2024-06" db="EMBL/GenBank/DDBJ databases">
        <title>Genomic Encyclopedia of Type Strains, Phase IV (KMG-IV): sequencing the most valuable type-strain genomes for metagenomic binning, comparative biology and taxonomic classification.</title>
        <authorList>
            <person name="Goeker M."/>
        </authorList>
    </citation>
    <scope>NUCLEOTIDE SEQUENCE [LARGE SCALE GENOMIC DNA]</scope>
    <source>
        <strain evidence="3 4">DSM 29846</strain>
    </source>
</reference>
<evidence type="ECO:0000313" key="4">
    <source>
        <dbReference type="Proteomes" id="UP001549036"/>
    </source>
</evidence>
<dbReference type="CDD" id="cd00431">
    <property type="entry name" value="cysteine_hydrolases"/>
    <property type="match status" value="1"/>
</dbReference>
<organism evidence="3 4">
    <name type="scientific">Mesorhizobium shonense</name>
    <dbReference type="NCBI Taxonomy" id="1209948"/>
    <lineage>
        <taxon>Bacteria</taxon>
        <taxon>Pseudomonadati</taxon>
        <taxon>Pseudomonadota</taxon>
        <taxon>Alphaproteobacteria</taxon>
        <taxon>Hyphomicrobiales</taxon>
        <taxon>Phyllobacteriaceae</taxon>
        <taxon>Mesorhizobium</taxon>
    </lineage>
</organism>
<keyword evidence="1" id="KW-0378">Hydrolase</keyword>
<feature type="domain" description="Isochorismatase-like" evidence="2">
    <location>
        <begin position="29"/>
        <end position="206"/>
    </location>
</feature>
<dbReference type="SUPFAM" id="SSF52499">
    <property type="entry name" value="Isochorismatase-like hydrolases"/>
    <property type="match status" value="1"/>
</dbReference>
<dbReference type="InterPro" id="IPR050272">
    <property type="entry name" value="Isochorismatase-like_hydrls"/>
</dbReference>
<protein>
    <submittedName>
        <fullName evidence="3">Nicotinamidase-related amidase</fullName>
    </submittedName>
</protein>
<accession>A0ABV2I3Z7</accession>
<evidence type="ECO:0000313" key="3">
    <source>
        <dbReference type="EMBL" id="MET3597037.1"/>
    </source>
</evidence>
<dbReference type="InterPro" id="IPR000868">
    <property type="entry name" value="Isochorismatase-like_dom"/>
</dbReference>
<dbReference type="Proteomes" id="UP001549036">
    <property type="component" value="Unassembled WGS sequence"/>
</dbReference>
<evidence type="ECO:0000259" key="2">
    <source>
        <dbReference type="Pfam" id="PF00857"/>
    </source>
</evidence>
<keyword evidence="4" id="KW-1185">Reference proteome</keyword>
<gene>
    <name evidence="3" type="ORF">ABID26_006461</name>
</gene>
<comment type="caution">
    <text evidence="3">The sequence shown here is derived from an EMBL/GenBank/DDBJ whole genome shotgun (WGS) entry which is preliminary data.</text>
</comment>
<dbReference type="InterPro" id="IPR036380">
    <property type="entry name" value="Isochorismatase-like_sf"/>
</dbReference>
<dbReference type="Pfam" id="PF00857">
    <property type="entry name" value="Isochorismatase"/>
    <property type="match status" value="1"/>
</dbReference>
<dbReference type="EMBL" id="JBEPLM010000019">
    <property type="protein sequence ID" value="MET3597037.1"/>
    <property type="molecule type" value="Genomic_DNA"/>
</dbReference>
<dbReference type="PANTHER" id="PTHR43540">
    <property type="entry name" value="PEROXYUREIDOACRYLATE/UREIDOACRYLATE AMIDOHYDROLASE-RELATED"/>
    <property type="match status" value="1"/>
</dbReference>
<evidence type="ECO:0000256" key="1">
    <source>
        <dbReference type="ARBA" id="ARBA00022801"/>
    </source>
</evidence>
<proteinExistence type="predicted"/>